<protein>
    <submittedName>
        <fullName evidence="4">Putative O-methyltransferase/MSMEI_4947</fullName>
    </submittedName>
</protein>
<dbReference type="CDD" id="cd02440">
    <property type="entry name" value="AdoMet_MTases"/>
    <property type="match status" value="1"/>
</dbReference>
<dbReference type="HOGENOM" id="CLU_067676_4_0_9"/>
<accession>A0A078M5D3</accession>
<dbReference type="InterPro" id="IPR050362">
    <property type="entry name" value="Cation-dep_OMT"/>
</dbReference>
<evidence type="ECO:0000256" key="2">
    <source>
        <dbReference type="ARBA" id="ARBA00022679"/>
    </source>
</evidence>
<dbReference type="InterPro" id="IPR002935">
    <property type="entry name" value="SAM_O-MeTrfase"/>
</dbReference>
<keyword evidence="3" id="KW-0949">S-adenosyl-L-methionine</keyword>
<proteinExistence type="predicted"/>
<gene>
    <name evidence="4" type="ORF">BN1048_00718</name>
</gene>
<organism evidence="4 5">
    <name type="scientific">Jeotgalicoccus saudimassiliensis</name>
    <dbReference type="NCBI Taxonomy" id="1461582"/>
    <lineage>
        <taxon>Bacteria</taxon>
        <taxon>Bacillati</taxon>
        <taxon>Bacillota</taxon>
        <taxon>Bacilli</taxon>
        <taxon>Bacillales</taxon>
        <taxon>Staphylococcaceae</taxon>
        <taxon>Jeotgalicoccus</taxon>
    </lineage>
</organism>
<dbReference type="SUPFAM" id="SSF53335">
    <property type="entry name" value="S-adenosyl-L-methionine-dependent methyltransferases"/>
    <property type="match status" value="1"/>
</dbReference>
<dbReference type="InterPro" id="IPR029063">
    <property type="entry name" value="SAM-dependent_MTases_sf"/>
</dbReference>
<dbReference type="Gene3D" id="3.40.50.150">
    <property type="entry name" value="Vaccinia Virus protein VP39"/>
    <property type="match status" value="1"/>
</dbReference>
<dbReference type="STRING" id="1461582.BN1048_00718"/>
<evidence type="ECO:0000256" key="3">
    <source>
        <dbReference type="ARBA" id="ARBA00022691"/>
    </source>
</evidence>
<keyword evidence="5" id="KW-1185">Reference proteome</keyword>
<dbReference type="GO" id="GO:0008757">
    <property type="term" value="F:S-adenosylmethionine-dependent methyltransferase activity"/>
    <property type="evidence" value="ECO:0007669"/>
    <property type="project" value="TreeGrafter"/>
</dbReference>
<dbReference type="RefSeq" id="WP_035808537.1">
    <property type="nucleotide sequence ID" value="NZ_CCSE01000001.1"/>
</dbReference>
<evidence type="ECO:0000313" key="5">
    <source>
        <dbReference type="Proteomes" id="UP000044136"/>
    </source>
</evidence>
<dbReference type="EMBL" id="CCSE01000001">
    <property type="protein sequence ID" value="CDZ99906.1"/>
    <property type="molecule type" value="Genomic_DNA"/>
</dbReference>
<name>A0A078M5D3_9STAP</name>
<evidence type="ECO:0000313" key="4">
    <source>
        <dbReference type="EMBL" id="CDZ99906.1"/>
    </source>
</evidence>
<keyword evidence="1 4" id="KW-0489">Methyltransferase</keyword>
<dbReference type="OrthoDB" id="9799672at2"/>
<dbReference type="AlphaFoldDB" id="A0A078M5D3"/>
<dbReference type="Pfam" id="PF01596">
    <property type="entry name" value="Methyltransf_3"/>
    <property type="match status" value="1"/>
</dbReference>
<dbReference type="Proteomes" id="UP000044136">
    <property type="component" value="Unassembled WGS sequence"/>
</dbReference>
<keyword evidence="2 4" id="KW-0808">Transferase</keyword>
<dbReference type="GO" id="GO:0008171">
    <property type="term" value="F:O-methyltransferase activity"/>
    <property type="evidence" value="ECO:0007669"/>
    <property type="project" value="InterPro"/>
</dbReference>
<reference evidence="4 5" key="1">
    <citation type="submission" date="2014-07" db="EMBL/GenBank/DDBJ databases">
        <authorList>
            <person name="Urmite Genomes Urmite Genomes"/>
        </authorList>
    </citation>
    <scope>NUCLEOTIDE SEQUENCE [LARGE SCALE GENOMIC DNA]</scope>
    <source>
        <strain evidence="4 5">13MG44_air</strain>
    </source>
</reference>
<dbReference type="PANTHER" id="PTHR10509">
    <property type="entry name" value="O-METHYLTRANSFERASE-RELATED"/>
    <property type="match status" value="1"/>
</dbReference>
<dbReference type="PROSITE" id="PS51682">
    <property type="entry name" value="SAM_OMT_I"/>
    <property type="match status" value="1"/>
</dbReference>
<dbReference type="PANTHER" id="PTHR10509:SF14">
    <property type="entry name" value="CAFFEOYL-COA O-METHYLTRANSFERASE 3-RELATED"/>
    <property type="match status" value="1"/>
</dbReference>
<dbReference type="eggNOG" id="COG4122">
    <property type="taxonomic scope" value="Bacteria"/>
</dbReference>
<dbReference type="GO" id="GO:0032259">
    <property type="term" value="P:methylation"/>
    <property type="evidence" value="ECO:0007669"/>
    <property type="project" value="UniProtKB-KW"/>
</dbReference>
<evidence type="ECO:0000256" key="1">
    <source>
        <dbReference type="ARBA" id="ARBA00022603"/>
    </source>
</evidence>
<sequence length="202" mass="22555">MELINYVKDLNTNEELFPAIHRYAVENRVPIIDSDALNVVKQYIAIKGAKNILEIGTAIGYSALHFASAAEGVHVTTIEKDETSHEIARRNIGESAYSGNIKAILADAKEAELGDAEFDFLFIDASKGNNQLFFDKYKEYLADGALIIVDNIFVRGLIADDNVENKNKRKLRDKVRAFNQSMKDSEYTTSFLNVGDGLLVIY</sequence>